<keyword evidence="12" id="KW-1185">Reference proteome</keyword>
<evidence type="ECO:0000256" key="8">
    <source>
        <dbReference type="PROSITE-ProRule" id="PRU10072"/>
    </source>
</evidence>
<dbReference type="AlphaFoldDB" id="A0A1Y2IZB2"/>
<dbReference type="GO" id="GO:0005634">
    <property type="term" value="C:nucleus"/>
    <property type="evidence" value="ECO:0007669"/>
    <property type="project" value="UniProtKB-SubCell"/>
</dbReference>
<dbReference type="Pfam" id="PF03167">
    <property type="entry name" value="UDG"/>
    <property type="match status" value="1"/>
</dbReference>
<keyword evidence="4 7" id="KW-0496">Mitochondrion</keyword>
<feature type="active site" description="Proton acceptor" evidence="7 8">
    <location>
        <position position="127"/>
    </location>
</feature>
<gene>
    <name evidence="7" type="primary">UNG1</name>
    <name evidence="11" type="ORF">PYCCODRAFT_1360632</name>
</gene>
<comment type="function">
    <text evidence="7 9">Excises uracil residues from the DNA which can arise as a result of misincorporation of dUMP residues by DNA polymerase or due to deamination of cytosine.</text>
</comment>
<evidence type="ECO:0000256" key="5">
    <source>
        <dbReference type="ARBA" id="ARBA00023204"/>
    </source>
</evidence>
<accession>A0A1Y2IZB2</accession>
<dbReference type="CDD" id="cd10027">
    <property type="entry name" value="UDG-F1-like"/>
    <property type="match status" value="1"/>
</dbReference>
<dbReference type="InterPro" id="IPR036895">
    <property type="entry name" value="Uracil-DNA_glycosylase-like_sf"/>
</dbReference>
<name>A0A1Y2IZB2_TRAC3</name>
<dbReference type="SUPFAM" id="SSF52141">
    <property type="entry name" value="Uracil-DNA glycosylase-like"/>
    <property type="match status" value="1"/>
</dbReference>
<evidence type="ECO:0000256" key="2">
    <source>
        <dbReference type="ARBA" id="ARBA00022763"/>
    </source>
</evidence>
<dbReference type="PROSITE" id="PS00130">
    <property type="entry name" value="U_DNA_GLYCOSYLASE"/>
    <property type="match status" value="1"/>
</dbReference>
<dbReference type="GO" id="GO:0004844">
    <property type="term" value="F:uracil DNA N-glycosylase activity"/>
    <property type="evidence" value="ECO:0007669"/>
    <property type="project" value="UniProtKB-UniRule"/>
</dbReference>
<dbReference type="STRING" id="1353009.A0A1Y2IZB2"/>
<keyword evidence="2 7" id="KW-0227">DNA damage</keyword>
<dbReference type="PANTHER" id="PTHR11264:SF0">
    <property type="entry name" value="URACIL-DNA GLYCOSYLASE"/>
    <property type="match status" value="1"/>
</dbReference>
<dbReference type="Gene3D" id="3.40.470.10">
    <property type="entry name" value="Uracil-DNA glycosylase-like domain"/>
    <property type="match status" value="1"/>
</dbReference>
<evidence type="ECO:0000259" key="10">
    <source>
        <dbReference type="SMART" id="SM00986"/>
    </source>
</evidence>
<evidence type="ECO:0000313" key="11">
    <source>
        <dbReference type="EMBL" id="OSD06397.1"/>
    </source>
</evidence>
<evidence type="ECO:0000256" key="6">
    <source>
        <dbReference type="ARBA" id="ARBA00023242"/>
    </source>
</evidence>
<evidence type="ECO:0000256" key="7">
    <source>
        <dbReference type="HAMAP-Rule" id="MF_03166"/>
    </source>
</evidence>
<dbReference type="FunFam" id="3.40.470.10:FF:000007">
    <property type="entry name" value="Uracil-DNA glycosylase"/>
    <property type="match status" value="1"/>
</dbReference>
<comment type="subcellular location">
    <subcellularLocation>
        <location evidence="7">Mitochondrion</location>
    </subcellularLocation>
    <subcellularLocation>
        <location evidence="7">Nucleus</location>
    </subcellularLocation>
</comment>
<dbReference type="InterPro" id="IPR018085">
    <property type="entry name" value="Ura-DNA_Glyclase_AS"/>
</dbReference>
<dbReference type="HAMAP" id="MF_00148">
    <property type="entry name" value="UDG"/>
    <property type="match status" value="1"/>
</dbReference>
<protein>
    <recommendedName>
        <fullName evidence="7 9">Uracil-DNA glycosylase</fullName>
        <shortName evidence="7">UDG</shortName>
        <ecNumber evidence="7 9">3.2.2.27</ecNumber>
    </recommendedName>
</protein>
<dbReference type="NCBIfam" id="TIGR00628">
    <property type="entry name" value="ung"/>
    <property type="match status" value="1"/>
</dbReference>
<keyword evidence="3 7" id="KW-0378">Hydrolase</keyword>
<reference evidence="11 12" key="1">
    <citation type="journal article" date="2015" name="Biotechnol. Biofuels">
        <title>Enhanced degradation of softwood versus hardwood by the white-rot fungus Pycnoporus coccineus.</title>
        <authorList>
            <person name="Couturier M."/>
            <person name="Navarro D."/>
            <person name="Chevret D."/>
            <person name="Henrissat B."/>
            <person name="Piumi F."/>
            <person name="Ruiz-Duenas F.J."/>
            <person name="Martinez A.T."/>
            <person name="Grigoriev I.V."/>
            <person name="Riley R."/>
            <person name="Lipzen A."/>
            <person name="Berrin J.G."/>
            <person name="Master E.R."/>
            <person name="Rosso M.N."/>
        </authorList>
    </citation>
    <scope>NUCLEOTIDE SEQUENCE [LARGE SCALE GENOMIC DNA]</scope>
    <source>
        <strain evidence="11 12">BRFM310</strain>
    </source>
</reference>
<dbReference type="SMART" id="SM00986">
    <property type="entry name" value="UDG"/>
    <property type="match status" value="1"/>
</dbReference>
<organism evidence="11 12">
    <name type="scientific">Trametes coccinea (strain BRFM310)</name>
    <name type="common">Pycnoporus coccineus</name>
    <dbReference type="NCBI Taxonomy" id="1353009"/>
    <lineage>
        <taxon>Eukaryota</taxon>
        <taxon>Fungi</taxon>
        <taxon>Dikarya</taxon>
        <taxon>Basidiomycota</taxon>
        <taxon>Agaricomycotina</taxon>
        <taxon>Agaricomycetes</taxon>
        <taxon>Polyporales</taxon>
        <taxon>Polyporaceae</taxon>
        <taxon>Trametes</taxon>
    </lineage>
</organism>
<dbReference type="NCBIfam" id="NF003589">
    <property type="entry name" value="PRK05254.1-2"/>
    <property type="match status" value="1"/>
</dbReference>
<sequence length="303" mass="32986">MPSGSSTAKAPIAKKARTTATTAITSTPSLNSIPFSMSEFQNSLSNEEKELLALECQTMGKSWLKMLKDEIRKPYFLKLKRFLRDQGVKGPEDSAPNLKVYPAPQNIYAWSNLTPLGRVKVVIIGQDPYHGPGQAHGLCFSVPPGVAIPPSLRNIYKEIKAEYPSFEPPSHGTLTSWAENGVLLLNTALTVKANEAGSHSNKGWEDFTDKVIDVVDRYGGANLGEKGTAAAGRGRGIVFLAWGAWAAKRVAKLDKKKHLILTSAHPSPLSASRGFLGNGHFKKANDWLEEKYGPDGCVDWTKL</sequence>
<dbReference type="NCBIfam" id="NF003592">
    <property type="entry name" value="PRK05254.1-5"/>
    <property type="match status" value="1"/>
</dbReference>
<dbReference type="PANTHER" id="PTHR11264">
    <property type="entry name" value="URACIL-DNA GLYCOSYLASE"/>
    <property type="match status" value="1"/>
</dbReference>
<dbReference type="OrthoDB" id="10031947at2759"/>
<comment type="similarity">
    <text evidence="1 7 9">Belongs to the uracil-DNA glycosylase (UDG) superfamily. UNG family.</text>
</comment>
<proteinExistence type="inferred from homology"/>
<evidence type="ECO:0000256" key="9">
    <source>
        <dbReference type="RuleBase" id="RU003780"/>
    </source>
</evidence>
<dbReference type="NCBIfam" id="NF003588">
    <property type="entry name" value="PRK05254.1-1"/>
    <property type="match status" value="1"/>
</dbReference>
<evidence type="ECO:0000313" key="12">
    <source>
        <dbReference type="Proteomes" id="UP000193067"/>
    </source>
</evidence>
<dbReference type="EC" id="3.2.2.27" evidence="7 9"/>
<evidence type="ECO:0000256" key="1">
    <source>
        <dbReference type="ARBA" id="ARBA00008184"/>
    </source>
</evidence>
<evidence type="ECO:0000256" key="3">
    <source>
        <dbReference type="ARBA" id="ARBA00022801"/>
    </source>
</evidence>
<dbReference type="Proteomes" id="UP000193067">
    <property type="component" value="Unassembled WGS sequence"/>
</dbReference>
<dbReference type="InterPro" id="IPR002043">
    <property type="entry name" value="UDG_fam1"/>
</dbReference>
<dbReference type="EMBL" id="KZ084090">
    <property type="protein sequence ID" value="OSD06397.1"/>
    <property type="molecule type" value="Genomic_DNA"/>
</dbReference>
<dbReference type="GO" id="GO:0097510">
    <property type="term" value="P:base-excision repair, AP site formation via deaminated base removal"/>
    <property type="evidence" value="ECO:0007669"/>
    <property type="project" value="TreeGrafter"/>
</dbReference>
<feature type="domain" description="Uracil-DNA glycosylase-like" evidence="10">
    <location>
        <begin position="112"/>
        <end position="288"/>
    </location>
</feature>
<dbReference type="SMART" id="SM00987">
    <property type="entry name" value="UreE_C"/>
    <property type="match status" value="1"/>
</dbReference>
<keyword evidence="6 7" id="KW-0539">Nucleus</keyword>
<dbReference type="InterPro" id="IPR005122">
    <property type="entry name" value="Uracil-DNA_glycosylase-like"/>
</dbReference>
<keyword evidence="5 7" id="KW-0234">DNA repair</keyword>
<comment type="catalytic activity">
    <reaction evidence="7 9">
        <text>Hydrolyzes single-stranded DNA or mismatched double-stranded DNA and polynucleotides, releasing free uracil.</text>
        <dbReference type="EC" id="3.2.2.27"/>
    </reaction>
</comment>
<evidence type="ECO:0000256" key="4">
    <source>
        <dbReference type="ARBA" id="ARBA00023128"/>
    </source>
</evidence>
<dbReference type="GO" id="GO:0005739">
    <property type="term" value="C:mitochondrion"/>
    <property type="evidence" value="ECO:0007669"/>
    <property type="project" value="UniProtKB-SubCell"/>
</dbReference>